<evidence type="ECO:0008006" key="5">
    <source>
        <dbReference type="Google" id="ProtNLM"/>
    </source>
</evidence>
<evidence type="ECO:0000313" key="3">
    <source>
        <dbReference type="EMBL" id="MFD2832181.1"/>
    </source>
</evidence>
<feature type="chain" id="PRO_5046519749" description="Polymer-forming cytoskeletal protein" evidence="2">
    <location>
        <begin position="24"/>
        <end position="205"/>
    </location>
</feature>
<sequence>MKIKTIGFLLIASIFIVSCDKSAQDYDETPEQELFHSHKDPQTGVEGKWHRGPEGTVWPPPEETGLIKDLVDCGNTVHYKGKSSLIIPPREVQSYHGLTSLKNLKVQGKLNFCGDLTVENTISVNSTGSINIGVGTLTAADLRIGYGSHLNVENAAIIVNGDLILDDGAMIEFFGDHNSLEVRGEVIKHGQVDVAGSFTDVSKKL</sequence>
<dbReference type="EMBL" id="JBHUOJ010000004">
    <property type="protein sequence ID" value="MFD2832181.1"/>
    <property type="molecule type" value="Genomic_DNA"/>
</dbReference>
<accession>A0ABW5X3N8</accession>
<reference evidence="4" key="1">
    <citation type="journal article" date="2019" name="Int. J. Syst. Evol. Microbiol.">
        <title>The Global Catalogue of Microorganisms (GCM) 10K type strain sequencing project: providing services to taxonomists for standard genome sequencing and annotation.</title>
        <authorList>
            <consortium name="The Broad Institute Genomics Platform"/>
            <consortium name="The Broad Institute Genome Sequencing Center for Infectious Disease"/>
            <person name="Wu L."/>
            <person name="Ma J."/>
        </authorList>
    </citation>
    <scope>NUCLEOTIDE SEQUENCE [LARGE SCALE GENOMIC DNA]</scope>
    <source>
        <strain evidence="4">KCTC 52925</strain>
    </source>
</reference>
<gene>
    <name evidence="3" type="ORF">ACFSYS_02715</name>
</gene>
<name>A0ABW5X3N8_9FLAO</name>
<comment type="caution">
    <text evidence="3">The sequence shown here is derived from an EMBL/GenBank/DDBJ whole genome shotgun (WGS) entry which is preliminary data.</text>
</comment>
<organism evidence="3 4">
    <name type="scientific">Christiangramia antarctica</name>
    <dbReference type="NCBI Taxonomy" id="2058158"/>
    <lineage>
        <taxon>Bacteria</taxon>
        <taxon>Pseudomonadati</taxon>
        <taxon>Bacteroidota</taxon>
        <taxon>Flavobacteriia</taxon>
        <taxon>Flavobacteriales</taxon>
        <taxon>Flavobacteriaceae</taxon>
        <taxon>Christiangramia</taxon>
    </lineage>
</organism>
<evidence type="ECO:0000256" key="1">
    <source>
        <dbReference type="SAM" id="MobiDB-lite"/>
    </source>
</evidence>
<dbReference type="RefSeq" id="WP_251739367.1">
    <property type="nucleotide sequence ID" value="NZ_JBHUOJ010000004.1"/>
</dbReference>
<keyword evidence="4" id="KW-1185">Reference proteome</keyword>
<dbReference type="Proteomes" id="UP001597438">
    <property type="component" value="Unassembled WGS sequence"/>
</dbReference>
<dbReference type="PROSITE" id="PS51257">
    <property type="entry name" value="PROKAR_LIPOPROTEIN"/>
    <property type="match status" value="1"/>
</dbReference>
<keyword evidence="2" id="KW-0732">Signal</keyword>
<feature type="signal peptide" evidence="2">
    <location>
        <begin position="1"/>
        <end position="23"/>
    </location>
</feature>
<feature type="compositionally biased region" description="Basic and acidic residues" evidence="1">
    <location>
        <begin position="38"/>
        <end position="53"/>
    </location>
</feature>
<evidence type="ECO:0000313" key="4">
    <source>
        <dbReference type="Proteomes" id="UP001597438"/>
    </source>
</evidence>
<evidence type="ECO:0000256" key="2">
    <source>
        <dbReference type="SAM" id="SignalP"/>
    </source>
</evidence>
<feature type="region of interest" description="Disordered" evidence="1">
    <location>
        <begin position="38"/>
        <end position="58"/>
    </location>
</feature>
<proteinExistence type="predicted"/>
<protein>
    <recommendedName>
        <fullName evidence="5">Polymer-forming cytoskeletal protein</fullName>
    </recommendedName>
</protein>